<dbReference type="RefSeq" id="WP_184575012.1">
    <property type="nucleotide sequence ID" value="NZ_JACHJT010000001.1"/>
</dbReference>
<keyword evidence="5" id="KW-1185">Reference proteome</keyword>
<keyword evidence="2" id="KW-0812">Transmembrane</keyword>
<dbReference type="AlphaFoldDB" id="A0A7W7RDM2"/>
<dbReference type="Proteomes" id="UP000523007">
    <property type="component" value="Unassembled WGS sequence"/>
</dbReference>
<feature type="domain" description="AAA+ ATPase" evidence="3">
    <location>
        <begin position="113"/>
        <end position="314"/>
    </location>
</feature>
<protein>
    <submittedName>
        <fullName evidence="4">Tetratricopeptide (TPR) repeat protein</fullName>
    </submittedName>
</protein>
<organism evidence="4 5">
    <name type="scientific">Lipingzhangella halophila</name>
    <dbReference type="NCBI Taxonomy" id="1783352"/>
    <lineage>
        <taxon>Bacteria</taxon>
        <taxon>Bacillati</taxon>
        <taxon>Actinomycetota</taxon>
        <taxon>Actinomycetes</taxon>
        <taxon>Streptosporangiales</taxon>
        <taxon>Nocardiopsidaceae</taxon>
        <taxon>Lipingzhangella</taxon>
    </lineage>
</organism>
<name>A0A7W7RDM2_9ACTN</name>
<dbReference type="SUPFAM" id="SSF48452">
    <property type="entry name" value="TPR-like"/>
    <property type="match status" value="1"/>
</dbReference>
<dbReference type="EMBL" id="JACHJT010000001">
    <property type="protein sequence ID" value="MBB4930067.1"/>
    <property type="molecule type" value="Genomic_DNA"/>
</dbReference>
<reference evidence="4 5" key="1">
    <citation type="submission" date="2020-08" db="EMBL/GenBank/DDBJ databases">
        <title>Sequencing the genomes of 1000 actinobacteria strains.</title>
        <authorList>
            <person name="Klenk H.-P."/>
        </authorList>
    </citation>
    <scope>NUCLEOTIDE SEQUENCE [LARGE SCALE GENOMIC DNA]</scope>
    <source>
        <strain evidence="4 5">DSM 102030</strain>
    </source>
</reference>
<dbReference type="SUPFAM" id="SSF52540">
    <property type="entry name" value="P-loop containing nucleoside triphosphate hydrolases"/>
    <property type="match status" value="1"/>
</dbReference>
<accession>A0A7W7RDM2</accession>
<feature type="region of interest" description="Disordered" evidence="1">
    <location>
        <begin position="162"/>
        <end position="225"/>
    </location>
</feature>
<dbReference type="PANTHER" id="PTHR47691:SF3">
    <property type="entry name" value="HTH-TYPE TRANSCRIPTIONAL REGULATOR RV0890C-RELATED"/>
    <property type="match status" value="1"/>
</dbReference>
<dbReference type="InterPro" id="IPR027417">
    <property type="entry name" value="P-loop_NTPase"/>
</dbReference>
<feature type="transmembrane region" description="Helical" evidence="2">
    <location>
        <begin position="24"/>
        <end position="44"/>
    </location>
</feature>
<evidence type="ECO:0000259" key="3">
    <source>
        <dbReference type="SMART" id="SM00382"/>
    </source>
</evidence>
<gene>
    <name evidence="4" type="ORF">F4561_000887</name>
</gene>
<evidence type="ECO:0000256" key="2">
    <source>
        <dbReference type="SAM" id="Phobius"/>
    </source>
</evidence>
<dbReference type="SMART" id="SM00382">
    <property type="entry name" value="AAA"/>
    <property type="match status" value="1"/>
</dbReference>
<comment type="caution">
    <text evidence="4">The sequence shown here is derived from an EMBL/GenBank/DDBJ whole genome shotgun (WGS) entry which is preliminary data.</text>
</comment>
<feature type="compositionally biased region" description="Gly residues" evidence="1">
    <location>
        <begin position="193"/>
        <end position="203"/>
    </location>
</feature>
<keyword evidence="2" id="KW-0472">Membrane</keyword>
<keyword evidence="2" id="KW-1133">Transmembrane helix</keyword>
<evidence type="ECO:0000256" key="1">
    <source>
        <dbReference type="SAM" id="MobiDB-lite"/>
    </source>
</evidence>
<dbReference type="InterPro" id="IPR003593">
    <property type="entry name" value="AAA+_ATPase"/>
</dbReference>
<proteinExistence type="predicted"/>
<dbReference type="Gene3D" id="1.25.40.10">
    <property type="entry name" value="Tetratricopeptide repeat domain"/>
    <property type="match status" value="1"/>
</dbReference>
<dbReference type="Gene3D" id="3.40.50.300">
    <property type="entry name" value="P-loop containing nucleotide triphosphate hydrolases"/>
    <property type="match status" value="1"/>
</dbReference>
<sequence length="1034" mass="114989">MLLTSICVWLQATPDLFGDDLPRVLLLWLTALGAFGQAIAAIVYPELARRFNRPQKLIEQPQPGNDLPPPLEHFVGYEDERARIDRLFARFPRPGWKRLLHAASWRDDDNMHPALVVVITGPPGTGKSQLANRIARKYLDRFPDGVRRIDLLGDRADFDETHLDLEEGESEDDTGTGGAEQGGRRLWNPISWIGGGSGSGSGSTDGTTADPELSSGPAAPLGRHAPRNTYSLLEEALDAIGDPPSGPRRHLEQTWRRQTDGRRLLLVLENAADPEQIRALIPNSALSAVIVTSRRSFVSPRSFADADFGWETVELFGFSENEVGVELLDQLAPVAGTPDEVEAERELRRRIAALCHGLPIALGMCGKRLAAPTGDGARELLTTLRRVDQSPLVQAPLGFRASFTAAFQQCTPLGRLLLRRMAVTGVYQIADFSAAALLDLPCHEAQEVIDDLETRFLVEQLGKADDGRIRYQLHQLAADMLRVRDPEDFELPSDEALAWSMESSLAARERLVYAYTWLAEQAAEALSHTGDQFGAVPAAPPELIERLGLTAPQYPQAWLERDREFLLGCVWVAGADGRPDLGRRLARAFAAMCQTVRTHWDEWGEAVRAQRQLAEVGGDPHALAMAMLDESEFAGSRGDYDLGVTLAEAARDAFEEQGAHPRWRARALRALGGNQRRRGDVDAARVALERAENIFAAHGETWWQARTRCNLAEVDTHVGTYDDAQHLLKQARDAFDAEGDSDQGQHTRILLAEVLTRLGCDLEAWNLLQEVRKSARAEGKDGYVARCLRALGALNHRTLENQYTDLAKQGEQPKDAGPHVPGAATWHKERVRRRSWSYRSRMAMFHESIELLDRMGDHWGMHWTRLTMGLTQIRDGFFKEGDHQLKLATEGFATLTDKLWRARSHRIIAERLLTAAMPDARAVEGSMARKAIGVGAPTFRKPITTAYDHAQRAIAAYAEIPDRSGQIRAQMLLARIMRAEARAVEEVDVPLRTAERLAWRHGMRHLAEEATELRRMLSGNAQDHATVAEYWPIS</sequence>
<evidence type="ECO:0000313" key="5">
    <source>
        <dbReference type="Proteomes" id="UP000523007"/>
    </source>
</evidence>
<dbReference type="PANTHER" id="PTHR47691">
    <property type="entry name" value="REGULATOR-RELATED"/>
    <property type="match status" value="1"/>
</dbReference>
<evidence type="ECO:0000313" key="4">
    <source>
        <dbReference type="EMBL" id="MBB4930067.1"/>
    </source>
</evidence>
<dbReference type="InterPro" id="IPR011990">
    <property type="entry name" value="TPR-like_helical_dom_sf"/>
</dbReference>